<dbReference type="InterPro" id="IPR006075">
    <property type="entry name" value="Asn/Gln-tRNA_Trfase_suB/E_cat"/>
</dbReference>
<dbReference type="Proteomes" id="UP000436088">
    <property type="component" value="Unassembled WGS sequence"/>
</dbReference>
<accession>A0A6A3BZG2</accession>
<keyword evidence="1" id="KW-0436">Ligase</keyword>
<dbReference type="AlphaFoldDB" id="A0A6A3BZG2"/>
<evidence type="ECO:0000259" key="7">
    <source>
        <dbReference type="SMART" id="SM00845"/>
    </source>
</evidence>
<feature type="region of interest" description="Disordered" evidence="6">
    <location>
        <begin position="1"/>
        <end position="25"/>
    </location>
</feature>
<dbReference type="Pfam" id="PF00582">
    <property type="entry name" value="Usp"/>
    <property type="match status" value="1"/>
</dbReference>
<dbReference type="Gene3D" id="3.40.50.620">
    <property type="entry name" value="HUPs"/>
    <property type="match status" value="1"/>
</dbReference>
<dbReference type="InterPro" id="IPR017958">
    <property type="entry name" value="Gln-tRNA_amidoTrfase_suB_CS"/>
</dbReference>
<dbReference type="GO" id="GO:0016740">
    <property type="term" value="F:transferase activity"/>
    <property type="evidence" value="ECO:0007669"/>
    <property type="project" value="UniProtKB-KW"/>
</dbReference>
<dbReference type="PANTHER" id="PTHR11659">
    <property type="entry name" value="GLUTAMYL-TRNA GLN AMIDOTRANSFERASE SUBUNIT B MITOCHONDRIAL AND PROKARYOTIC PET112-RELATED"/>
    <property type="match status" value="1"/>
</dbReference>
<dbReference type="NCBIfam" id="NF004012">
    <property type="entry name" value="PRK05477.1-2"/>
    <property type="match status" value="1"/>
</dbReference>
<name>A0A6A3BZG2_HIBSY</name>
<evidence type="ECO:0000256" key="3">
    <source>
        <dbReference type="ARBA" id="ARBA00022840"/>
    </source>
</evidence>
<evidence type="ECO:0000256" key="4">
    <source>
        <dbReference type="ARBA" id="ARBA00022917"/>
    </source>
</evidence>
<dbReference type="GO" id="GO:0006412">
    <property type="term" value="P:translation"/>
    <property type="evidence" value="ECO:0007669"/>
    <property type="project" value="UniProtKB-KW"/>
</dbReference>
<feature type="domain" description="Asn/Gln amidotransferase" evidence="7">
    <location>
        <begin position="280"/>
        <end position="389"/>
    </location>
</feature>
<dbReference type="PANTHER" id="PTHR11659:SF0">
    <property type="entry name" value="GLUTAMYL-TRNA(GLN) AMIDOTRANSFERASE SUBUNIT B, MITOCHONDRIAL"/>
    <property type="match status" value="1"/>
</dbReference>
<dbReference type="InterPro" id="IPR017959">
    <property type="entry name" value="Asn/Gln-tRNA_amidoTrfase_suB/E"/>
</dbReference>
<gene>
    <name evidence="8" type="ORF">F3Y22_tig00016212pilonHSYRG00073</name>
</gene>
<dbReference type="Gene3D" id="1.10.10.410">
    <property type="match status" value="1"/>
</dbReference>
<evidence type="ECO:0000256" key="6">
    <source>
        <dbReference type="SAM" id="MobiDB-lite"/>
    </source>
</evidence>
<dbReference type="PROSITE" id="PS01234">
    <property type="entry name" value="GATB"/>
    <property type="match status" value="1"/>
</dbReference>
<keyword evidence="4" id="KW-0648">Protein biosynthesis</keyword>
<dbReference type="Pfam" id="PF02934">
    <property type="entry name" value="GatB_N"/>
    <property type="match status" value="1"/>
</dbReference>
<evidence type="ECO:0000256" key="2">
    <source>
        <dbReference type="ARBA" id="ARBA00022741"/>
    </source>
</evidence>
<protein>
    <submittedName>
        <fullName evidence="8">Glutamyl-tRNA(Gln) amidotransferase subunit B</fullName>
    </submittedName>
</protein>
<evidence type="ECO:0000256" key="1">
    <source>
        <dbReference type="ARBA" id="ARBA00022598"/>
    </source>
</evidence>
<evidence type="ECO:0000313" key="8">
    <source>
        <dbReference type="EMBL" id="KAE8721347.1"/>
    </source>
</evidence>
<evidence type="ECO:0000313" key="9">
    <source>
        <dbReference type="Proteomes" id="UP000436088"/>
    </source>
</evidence>
<keyword evidence="3" id="KW-0067">ATP-binding</keyword>
<evidence type="ECO:0000256" key="5">
    <source>
        <dbReference type="ARBA" id="ARBA00047913"/>
    </source>
</evidence>
<proteinExistence type="predicted"/>
<dbReference type="GO" id="GO:0050567">
    <property type="term" value="F:glutaminyl-tRNA synthase (glutamine-hydrolyzing) activity"/>
    <property type="evidence" value="ECO:0007669"/>
    <property type="project" value="TreeGrafter"/>
</dbReference>
<comment type="caution">
    <text evidence="8">The sequence shown here is derived from an EMBL/GenBank/DDBJ whole genome shotgun (WGS) entry which is preliminary data.</text>
</comment>
<dbReference type="SUPFAM" id="SSF52402">
    <property type="entry name" value="Adenine nucleotide alpha hydrolases-like"/>
    <property type="match status" value="1"/>
</dbReference>
<dbReference type="InterPro" id="IPR014729">
    <property type="entry name" value="Rossmann-like_a/b/a_fold"/>
</dbReference>
<dbReference type="InterPro" id="IPR006016">
    <property type="entry name" value="UspA"/>
</dbReference>
<keyword evidence="2" id="KW-0547">Nucleotide-binding</keyword>
<organism evidence="8 9">
    <name type="scientific">Hibiscus syriacus</name>
    <name type="common">Rose of Sharon</name>
    <dbReference type="NCBI Taxonomy" id="106335"/>
    <lineage>
        <taxon>Eukaryota</taxon>
        <taxon>Viridiplantae</taxon>
        <taxon>Streptophyta</taxon>
        <taxon>Embryophyta</taxon>
        <taxon>Tracheophyta</taxon>
        <taxon>Spermatophyta</taxon>
        <taxon>Magnoliopsida</taxon>
        <taxon>eudicotyledons</taxon>
        <taxon>Gunneridae</taxon>
        <taxon>Pentapetalae</taxon>
        <taxon>rosids</taxon>
        <taxon>malvids</taxon>
        <taxon>Malvales</taxon>
        <taxon>Malvaceae</taxon>
        <taxon>Malvoideae</taxon>
        <taxon>Hibiscus</taxon>
    </lineage>
</organism>
<dbReference type="InterPro" id="IPR003789">
    <property type="entry name" value="Asn/Gln_tRNA_amidoTrase-B-like"/>
</dbReference>
<feature type="compositionally biased region" description="Polar residues" evidence="6">
    <location>
        <begin position="1"/>
        <end position="14"/>
    </location>
</feature>
<dbReference type="GO" id="GO:0043436">
    <property type="term" value="P:oxoacid metabolic process"/>
    <property type="evidence" value="ECO:0007669"/>
    <property type="project" value="UniProtKB-ARBA"/>
</dbReference>
<dbReference type="SMART" id="SM00845">
    <property type="entry name" value="GatB_Yqey"/>
    <property type="match status" value="1"/>
</dbReference>
<dbReference type="SUPFAM" id="SSF55931">
    <property type="entry name" value="Glutamine synthetase/guanido kinase"/>
    <property type="match status" value="1"/>
</dbReference>
<comment type="catalytic activity">
    <reaction evidence="5">
        <text>L-glutamyl-tRNA(Gln) + L-glutamine + ATP + H2O = L-glutaminyl-tRNA(Gln) + L-glutamate + ADP + phosphate + H(+)</text>
        <dbReference type="Rhea" id="RHEA:17521"/>
        <dbReference type="Rhea" id="RHEA-COMP:9681"/>
        <dbReference type="Rhea" id="RHEA-COMP:9684"/>
        <dbReference type="ChEBI" id="CHEBI:15377"/>
        <dbReference type="ChEBI" id="CHEBI:15378"/>
        <dbReference type="ChEBI" id="CHEBI:29985"/>
        <dbReference type="ChEBI" id="CHEBI:30616"/>
        <dbReference type="ChEBI" id="CHEBI:43474"/>
        <dbReference type="ChEBI" id="CHEBI:58359"/>
        <dbReference type="ChEBI" id="CHEBI:78520"/>
        <dbReference type="ChEBI" id="CHEBI:78521"/>
        <dbReference type="ChEBI" id="CHEBI:456216"/>
    </reaction>
</comment>
<keyword evidence="9" id="KW-1185">Reference proteome</keyword>
<dbReference type="EMBL" id="VEPZ02000633">
    <property type="protein sequence ID" value="KAE8721347.1"/>
    <property type="molecule type" value="Genomic_DNA"/>
</dbReference>
<dbReference type="Pfam" id="PF02637">
    <property type="entry name" value="GatB_Yqey"/>
    <property type="match status" value="1"/>
</dbReference>
<dbReference type="SUPFAM" id="SSF89095">
    <property type="entry name" value="GatB/YqeY motif"/>
    <property type="match status" value="1"/>
</dbReference>
<reference evidence="8" key="1">
    <citation type="submission" date="2019-09" db="EMBL/GenBank/DDBJ databases">
        <title>Draft genome information of white flower Hibiscus syriacus.</title>
        <authorList>
            <person name="Kim Y.-M."/>
        </authorList>
    </citation>
    <scope>NUCLEOTIDE SEQUENCE [LARGE SCALE GENOMIC DNA]</scope>
    <source>
        <strain evidence="8">YM2019G1</strain>
    </source>
</reference>
<dbReference type="InterPro" id="IPR018027">
    <property type="entry name" value="Asn/Gln_amidotransferase"/>
</dbReference>
<dbReference type="GO" id="GO:0070681">
    <property type="term" value="P:glutaminyl-tRNAGln biosynthesis via transamidation"/>
    <property type="evidence" value="ECO:0007669"/>
    <property type="project" value="TreeGrafter"/>
</dbReference>
<dbReference type="InterPro" id="IPR014746">
    <property type="entry name" value="Gln_synth/guanido_kin_cat_dom"/>
</dbReference>
<dbReference type="InterPro" id="IPR023168">
    <property type="entry name" value="GatB_Yqey_C_2"/>
</dbReference>
<dbReference type="GO" id="GO:0005524">
    <property type="term" value="F:ATP binding"/>
    <property type="evidence" value="ECO:0007669"/>
    <property type="project" value="UniProtKB-KW"/>
</dbReference>
<sequence>MKSSQTQTATQEKQQPPKAKVPQHALKKTVDKITRDYEAIIGIETHVQLSTLTKVFCSCPYNYGSQPNTNICPICMGLPGALPVLNSKVIEFAVKLGLVLNCKLSLNSKFDRKQYFYPDLSKGYQISQFDIPIATGGYIDLDLPLEFGGGHRKFGITRVHMEEDAGKLLHSGNGAQVDLNRAGVPLLEIVSEPDMRTGIEAAEYAAELQRVVRYVGISNGNMQEGSLRCDVKIKNLNSFSSMNRAIDFEILRQAQLHSQGQGDKIVQETRLWEEGAQVAEYFDATLSSGADLKLAANWIMGDIAAYMKNEKLSINEIKLTPKELAELIASIKGGTIGGKIGKEMNDPVEIGKMIDKVISENPKQLEQYRSRKTKLHGPLMVTPPARKVMVVADPTPHSAAALQYALSHALLEQDELILLHVENQSNWKNTLTTFLRRPSLASGAGASAMVPNFVPDVGSTDVNFLDQMKYACEIAQSNIPVRIEKTDMDGKDKAQVILSKSKDLGVDLIIIGQKRSLSSAILGYKRPAGNSKASKLLDTVEFLIENSSCNCVAVQKKGQQGYVLNSKTHKNFWLLA</sequence>